<proteinExistence type="predicted"/>
<dbReference type="KEGG" id="tmk:QGN29_00630"/>
<evidence type="ECO:0000313" key="3">
    <source>
        <dbReference type="Proteomes" id="UP001268683"/>
    </source>
</evidence>
<name>A0AA52EDN4_9PROT</name>
<dbReference type="Proteomes" id="UP001268683">
    <property type="component" value="Chromosome"/>
</dbReference>
<dbReference type="AlphaFoldDB" id="A0AA52EDN4"/>
<dbReference type="EMBL" id="CP123872">
    <property type="protein sequence ID" value="WND02866.1"/>
    <property type="molecule type" value="Genomic_DNA"/>
</dbReference>
<organism evidence="2 3">
    <name type="scientific">Temperatibacter marinus</name>
    <dbReference type="NCBI Taxonomy" id="1456591"/>
    <lineage>
        <taxon>Bacteria</taxon>
        <taxon>Pseudomonadati</taxon>
        <taxon>Pseudomonadota</taxon>
        <taxon>Alphaproteobacteria</taxon>
        <taxon>Kordiimonadales</taxon>
        <taxon>Temperatibacteraceae</taxon>
        <taxon>Temperatibacter</taxon>
    </lineage>
</organism>
<keyword evidence="3" id="KW-1185">Reference proteome</keyword>
<dbReference type="RefSeq" id="WP_310798705.1">
    <property type="nucleotide sequence ID" value="NZ_CP123872.1"/>
</dbReference>
<accession>A0AA52EDN4</accession>
<evidence type="ECO:0000313" key="2">
    <source>
        <dbReference type="EMBL" id="WND02866.1"/>
    </source>
</evidence>
<keyword evidence="1" id="KW-0812">Transmembrane</keyword>
<sequence length="129" mass="14341">MTQFEATSDTATLALKTIEFNVQDEDNSIKAVASTLNGKEYIYFNDILIHESRNIGFSSKYAYEAGGSLYEFRFIMTLRSVEFLTLKNDCLIYSETISLRRQQKWGFIIGVAAGILGAALGYSLASGLL</sequence>
<gene>
    <name evidence="2" type="ORF">QGN29_00630</name>
</gene>
<reference evidence="2" key="1">
    <citation type="submission" date="2023-04" db="EMBL/GenBank/DDBJ databases">
        <title>Complete genome sequence of Temperatibacter marinus.</title>
        <authorList>
            <person name="Rong J.-C."/>
            <person name="Yi M.-L."/>
            <person name="Zhao Q."/>
        </authorList>
    </citation>
    <scope>NUCLEOTIDE SEQUENCE</scope>
    <source>
        <strain evidence="2">NBRC 110045</strain>
    </source>
</reference>
<feature type="transmembrane region" description="Helical" evidence="1">
    <location>
        <begin position="105"/>
        <end position="125"/>
    </location>
</feature>
<keyword evidence="1" id="KW-0472">Membrane</keyword>
<protein>
    <submittedName>
        <fullName evidence="2">Uncharacterized protein</fullName>
    </submittedName>
</protein>
<evidence type="ECO:0000256" key="1">
    <source>
        <dbReference type="SAM" id="Phobius"/>
    </source>
</evidence>
<keyword evidence="1" id="KW-1133">Transmembrane helix</keyword>